<dbReference type="GO" id="GO:0016747">
    <property type="term" value="F:acyltransferase activity, transferring groups other than amino-acyl groups"/>
    <property type="evidence" value="ECO:0007669"/>
    <property type="project" value="InterPro"/>
</dbReference>
<dbReference type="Gene3D" id="3.40.630.30">
    <property type="match status" value="1"/>
</dbReference>
<dbReference type="PANTHER" id="PTHR43072">
    <property type="entry name" value="N-ACETYLTRANSFERASE"/>
    <property type="match status" value="1"/>
</dbReference>
<dbReference type="SUPFAM" id="SSF55729">
    <property type="entry name" value="Acyl-CoA N-acyltransferases (Nat)"/>
    <property type="match status" value="1"/>
</dbReference>
<dbReference type="STRING" id="471855.Shel_21300"/>
<dbReference type="CDD" id="cd04301">
    <property type="entry name" value="NAT_SF"/>
    <property type="match status" value="1"/>
</dbReference>
<protein>
    <submittedName>
        <fullName evidence="4">Sortase-like acyltransferase</fullName>
    </submittedName>
</protein>
<evidence type="ECO:0000259" key="3">
    <source>
        <dbReference type="PROSITE" id="PS51186"/>
    </source>
</evidence>
<dbReference type="KEGG" id="shi:Shel_21300"/>
<dbReference type="EMBL" id="CP001684">
    <property type="protein sequence ID" value="ACV23140.1"/>
    <property type="molecule type" value="Genomic_DNA"/>
</dbReference>
<gene>
    <name evidence="4" type="ordered locus">Shel_21300</name>
</gene>
<keyword evidence="1 4" id="KW-0808">Transferase</keyword>
<dbReference type="InterPro" id="IPR000182">
    <property type="entry name" value="GNAT_dom"/>
</dbReference>
<proteinExistence type="predicted"/>
<feature type="domain" description="N-acetyltransferase" evidence="3">
    <location>
        <begin position="17"/>
        <end position="185"/>
    </location>
</feature>
<dbReference type="PANTHER" id="PTHR43072:SF23">
    <property type="entry name" value="UPF0039 PROTEIN C11D3.02C"/>
    <property type="match status" value="1"/>
</dbReference>
<evidence type="ECO:0000256" key="1">
    <source>
        <dbReference type="ARBA" id="ARBA00022679"/>
    </source>
</evidence>
<evidence type="ECO:0000313" key="4">
    <source>
        <dbReference type="EMBL" id="ACV23140.1"/>
    </source>
</evidence>
<dbReference type="InterPro" id="IPR016181">
    <property type="entry name" value="Acyl_CoA_acyltransferase"/>
</dbReference>
<dbReference type="Pfam" id="PF13420">
    <property type="entry name" value="Acetyltransf_4"/>
    <property type="match status" value="1"/>
</dbReference>
<keyword evidence="5" id="KW-1185">Reference proteome</keyword>
<reference evidence="4 5" key="1">
    <citation type="journal article" date="2009" name="Stand. Genomic Sci.">
        <title>Complete genome sequence of Slackia heliotrinireducens type strain (RHS 1).</title>
        <authorList>
            <person name="Pukall R."/>
            <person name="Lapidus A."/>
            <person name="Nolan M."/>
            <person name="Copeland A."/>
            <person name="Glavina Del Rio T."/>
            <person name="Lucas S."/>
            <person name="Chen F."/>
            <person name="Tice H."/>
            <person name="Cheng J.F."/>
            <person name="Chertkov O."/>
            <person name="Bruce D."/>
            <person name="Goodwin L."/>
            <person name="Kuske C."/>
            <person name="Brettin T."/>
            <person name="Detter J.C."/>
            <person name="Han C."/>
            <person name="Pitluck S."/>
            <person name="Pati A."/>
            <person name="Mavrommatis K."/>
            <person name="Ivanova N."/>
            <person name="Ovchinnikova G."/>
            <person name="Chen A."/>
            <person name="Palaniappan K."/>
            <person name="Schneider S."/>
            <person name="Rohde M."/>
            <person name="Chain P."/>
            <person name="D'haeseleer P."/>
            <person name="Goker M."/>
            <person name="Bristow J."/>
            <person name="Eisen J.A."/>
            <person name="Markowitz V."/>
            <person name="Kyrpides N.C."/>
            <person name="Klenk H.P."/>
            <person name="Hugenholtz P."/>
        </authorList>
    </citation>
    <scope>NUCLEOTIDE SEQUENCE [LARGE SCALE GENOMIC DNA]</scope>
    <source>
        <strain evidence="5">ATCC 29202 / DSM 20476 / NCTC 11029 / RHS 1</strain>
    </source>
</reference>
<dbReference type="Proteomes" id="UP000002026">
    <property type="component" value="Chromosome"/>
</dbReference>
<sequence length="210" mass="23877">MRMAPNCERMHMATNALTIRAATPADAAELLAIYAFYVENTAITFEYDVPSVEEFARRIAGTLEKYPYLVAESSDGIQGYAYVGQFHARPAYDWAVETSVYVRRDGRTRGTGRALYDALEKVLAAQGILNLEACIAYAPVEDEYLTNNSVGFHDHMGYRMVGRFEKCGFKFNRWYDMVWMEKLIGEHCADQPPVRWFPQVASDLENILNS</sequence>
<name>C7N8A5_SLAHD</name>
<accession>C7N8A5</accession>
<dbReference type="eggNOG" id="COG1247">
    <property type="taxonomic scope" value="Bacteria"/>
</dbReference>
<evidence type="ECO:0000313" key="5">
    <source>
        <dbReference type="Proteomes" id="UP000002026"/>
    </source>
</evidence>
<organism evidence="4 5">
    <name type="scientific">Slackia heliotrinireducens (strain ATCC 29202 / DSM 20476 / NCTC 11029 / RHS 1)</name>
    <name type="common">Peptococcus heliotrinreducens</name>
    <dbReference type="NCBI Taxonomy" id="471855"/>
    <lineage>
        <taxon>Bacteria</taxon>
        <taxon>Bacillati</taxon>
        <taxon>Actinomycetota</taxon>
        <taxon>Coriobacteriia</taxon>
        <taxon>Eggerthellales</taxon>
        <taxon>Eggerthellaceae</taxon>
        <taxon>Slackia</taxon>
    </lineage>
</organism>
<keyword evidence="2 4" id="KW-0012">Acyltransferase</keyword>
<dbReference type="HOGENOM" id="CLU_013985_4_2_11"/>
<dbReference type="AlphaFoldDB" id="C7N8A5"/>
<evidence type="ECO:0000256" key="2">
    <source>
        <dbReference type="ARBA" id="ARBA00023315"/>
    </source>
</evidence>
<dbReference type="PROSITE" id="PS51186">
    <property type="entry name" value="GNAT"/>
    <property type="match status" value="1"/>
</dbReference>